<dbReference type="EMBL" id="SNRX01000002">
    <property type="protein sequence ID" value="KAA6303284.1"/>
    <property type="molecule type" value="Genomic_DNA"/>
</dbReference>
<keyword evidence="2" id="KW-0812">Transmembrane</keyword>
<evidence type="ECO:0008006" key="6">
    <source>
        <dbReference type="Google" id="ProtNLM"/>
    </source>
</evidence>
<evidence type="ECO:0000256" key="2">
    <source>
        <dbReference type="SAM" id="Phobius"/>
    </source>
</evidence>
<comment type="caution">
    <text evidence="4">The sequence shown here is derived from an EMBL/GenBank/DDBJ whole genome shotgun (WGS) entry which is preliminary data.</text>
</comment>
<protein>
    <recommendedName>
        <fullName evidence="6">PEGA domain-containing protein</fullName>
    </recommendedName>
</protein>
<reference evidence="4 5" key="1">
    <citation type="submission" date="2019-03" db="EMBL/GenBank/DDBJ databases">
        <title>Single cell metagenomics reveals metabolic interactions within the superorganism composed of flagellate Streblomastix strix and complex community of Bacteroidetes bacteria on its surface.</title>
        <authorList>
            <person name="Treitli S.C."/>
            <person name="Kolisko M."/>
            <person name="Husnik F."/>
            <person name="Keeling P."/>
            <person name="Hampl V."/>
        </authorList>
    </citation>
    <scope>NUCLEOTIDE SEQUENCE [LARGE SCALE GENOMIC DNA]</scope>
    <source>
        <strain evidence="4">St1</strain>
    </source>
</reference>
<gene>
    <name evidence="3" type="ORF">EZS26_000444</name>
    <name evidence="4" type="ORF">EZS26_000523</name>
</gene>
<dbReference type="AlphaFoldDB" id="A0A5M8P4H7"/>
<sequence length="340" mass="38558">MEKATKRNCLRWALFLSIPLVFGSCATIISGTKQKITVTGNVTTPVQLLVDGDTYSNVTLPTTVKIKRKNEVSKISALVPDYKLEKQEVSKMFNHTVWANAAGTVLFPVFMYVDWKNGAYKTAEQNNIHLEFTPTNSEEEVFNSFIDFGTEYYAADQLNNALYYYQLAYDIDSVNDIALQKKDEVYDRMFYLEQKARAKEAKTAMWLDILSVTGAALQATGTTIQTAQSLKHGSSGGATSNSNNYSGNSISSNSNKNQSATSSTSTKGSVSEVTNKNTDSNTYSDWETQLIKMNTYPEKYYNDSNRRHIQDQMKQIRQKWEKRGYRVYKSDWEDWDGIIR</sequence>
<organism evidence="4 5">
    <name type="scientific">Candidatus Ordinivivax streblomastigis</name>
    <dbReference type="NCBI Taxonomy" id="2540710"/>
    <lineage>
        <taxon>Bacteria</taxon>
        <taxon>Pseudomonadati</taxon>
        <taxon>Bacteroidota</taxon>
        <taxon>Bacteroidia</taxon>
        <taxon>Bacteroidales</taxon>
        <taxon>Candidatus Ordinivivax</taxon>
    </lineage>
</organism>
<evidence type="ECO:0000313" key="3">
    <source>
        <dbReference type="EMBL" id="KAA6303284.1"/>
    </source>
</evidence>
<dbReference type="PROSITE" id="PS51257">
    <property type="entry name" value="PROKAR_LIPOPROTEIN"/>
    <property type="match status" value="1"/>
</dbReference>
<dbReference type="EMBL" id="SNRX01000002">
    <property type="protein sequence ID" value="KAA6303363.1"/>
    <property type="molecule type" value="Genomic_DNA"/>
</dbReference>
<evidence type="ECO:0000256" key="1">
    <source>
        <dbReference type="SAM" id="MobiDB-lite"/>
    </source>
</evidence>
<feature type="region of interest" description="Disordered" evidence="1">
    <location>
        <begin position="227"/>
        <end position="281"/>
    </location>
</feature>
<keyword evidence="2" id="KW-1133">Transmembrane helix</keyword>
<proteinExistence type="predicted"/>
<evidence type="ECO:0000313" key="5">
    <source>
        <dbReference type="Proteomes" id="UP000324575"/>
    </source>
</evidence>
<accession>A0A5M8P4H7</accession>
<feature type="compositionally biased region" description="Low complexity" evidence="1">
    <location>
        <begin position="237"/>
        <end position="259"/>
    </location>
</feature>
<evidence type="ECO:0000313" key="4">
    <source>
        <dbReference type="EMBL" id="KAA6303363.1"/>
    </source>
</evidence>
<feature type="transmembrane region" description="Helical" evidence="2">
    <location>
        <begin position="12"/>
        <end position="31"/>
    </location>
</feature>
<name>A0A5M8P4H7_9BACT</name>
<keyword evidence="2" id="KW-0472">Membrane</keyword>
<dbReference type="Proteomes" id="UP000324575">
    <property type="component" value="Unassembled WGS sequence"/>
</dbReference>
<feature type="compositionally biased region" description="Polar residues" evidence="1">
    <location>
        <begin position="260"/>
        <end position="281"/>
    </location>
</feature>